<protein>
    <submittedName>
        <fullName evidence="1">Uncharacterized protein</fullName>
    </submittedName>
</protein>
<gene>
    <name evidence="1" type="ORF">VZT92_023453</name>
</gene>
<dbReference type="AlphaFoldDB" id="A0AAW1E6T8"/>
<name>A0AAW1E6T8_ZOAVI</name>
<dbReference type="Proteomes" id="UP001488805">
    <property type="component" value="Unassembled WGS sequence"/>
</dbReference>
<reference evidence="1 2" key="1">
    <citation type="journal article" date="2024" name="Genome Biol. Evol.">
        <title>Chromosome-level genome assembly of the viviparous eelpout Zoarces viviparus.</title>
        <authorList>
            <person name="Fuhrmann N."/>
            <person name="Brasseur M.V."/>
            <person name="Bakowski C.E."/>
            <person name="Podsiadlowski L."/>
            <person name="Prost S."/>
            <person name="Krehenwinkel H."/>
            <person name="Mayer C."/>
        </authorList>
    </citation>
    <scope>NUCLEOTIDE SEQUENCE [LARGE SCALE GENOMIC DNA]</scope>
    <source>
        <strain evidence="1">NO-MEL_2022_Ind0_liver</strain>
    </source>
</reference>
<sequence>MRRERANLNSTLSIWSVRIFYLTHSVSLLFVSPQPHVHTSAKPELIPCLADTESSLPGAGGVHRAVPG</sequence>
<dbReference type="EMBL" id="JBCEZU010000538">
    <property type="protein sequence ID" value="KAK9518135.1"/>
    <property type="molecule type" value="Genomic_DNA"/>
</dbReference>
<organism evidence="1 2">
    <name type="scientific">Zoarces viviparus</name>
    <name type="common">Viviparous eelpout</name>
    <name type="synonym">Blennius viviparus</name>
    <dbReference type="NCBI Taxonomy" id="48416"/>
    <lineage>
        <taxon>Eukaryota</taxon>
        <taxon>Metazoa</taxon>
        <taxon>Chordata</taxon>
        <taxon>Craniata</taxon>
        <taxon>Vertebrata</taxon>
        <taxon>Euteleostomi</taxon>
        <taxon>Actinopterygii</taxon>
        <taxon>Neopterygii</taxon>
        <taxon>Teleostei</taxon>
        <taxon>Neoteleostei</taxon>
        <taxon>Acanthomorphata</taxon>
        <taxon>Eupercaria</taxon>
        <taxon>Perciformes</taxon>
        <taxon>Cottioidei</taxon>
        <taxon>Zoarcales</taxon>
        <taxon>Zoarcidae</taxon>
        <taxon>Zoarcinae</taxon>
        <taxon>Zoarces</taxon>
    </lineage>
</organism>
<evidence type="ECO:0000313" key="2">
    <source>
        <dbReference type="Proteomes" id="UP001488805"/>
    </source>
</evidence>
<keyword evidence="2" id="KW-1185">Reference proteome</keyword>
<evidence type="ECO:0000313" key="1">
    <source>
        <dbReference type="EMBL" id="KAK9518135.1"/>
    </source>
</evidence>
<comment type="caution">
    <text evidence="1">The sequence shown here is derived from an EMBL/GenBank/DDBJ whole genome shotgun (WGS) entry which is preliminary data.</text>
</comment>
<accession>A0AAW1E6T8</accession>
<proteinExistence type="predicted"/>